<dbReference type="AlphaFoldDB" id="A0A7S4J949"/>
<evidence type="ECO:0000256" key="1">
    <source>
        <dbReference type="SAM" id="MobiDB-lite"/>
    </source>
</evidence>
<accession>A0A7S4J949</accession>
<protein>
    <submittedName>
        <fullName evidence="2">Uncharacterized protein</fullName>
    </submittedName>
</protein>
<dbReference type="EMBL" id="HBKQ01035299">
    <property type="protein sequence ID" value="CAE2256278.1"/>
    <property type="molecule type" value="Transcribed_RNA"/>
</dbReference>
<proteinExistence type="predicted"/>
<sequence length="144" mass="15855">MGKDAEGLERYCYSDGPQVRPANPVAKDRGGGGGGYKDAAPYCTTLRPEHVIAPFRHTIPNRTNGSMRWRWPSGPSGIAARRRSHGSGTGMWGVRASSSACPKDWGIPKAFRTVSRILTHEWYVIGRTEKGGRSEGRRQAPFDR</sequence>
<reference evidence="2" key="1">
    <citation type="submission" date="2021-01" db="EMBL/GenBank/DDBJ databases">
        <authorList>
            <person name="Corre E."/>
            <person name="Pelletier E."/>
            <person name="Niang G."/>
            <person name="Scheremetjew M."/>
            <person name="Finn R."/>
            <person name="Kale V."/>
            <person name="Holt S."/>
            <person name="Cochrane G."/>
            <person name="Meng A."/>
            <person name="Brown T."/>
            <person name="Cohen L."/>
        </authorList>
    </citation>
    <scope>NUCLEOTIDE SEQUENCE</scope>
    <source>
        <strain evidence="2">Isolate 1302-5</strain>
    </source>
</reference>
<evidence type="ECO:0000313" key="2">
    <source>
        <dbReference type="EMBL" id="CAE2256278.1"/>
    </source>
</evidence>
<feature type="region of interest" description="Disordered" evidence="1">
    <location>
        <begin position="58"/>
        <end position="99"/>
    </location>
</feature>
<organism evidence="2">
    <name type="scientific">Odontella aurita</name>
    <dbReference type="NCBI Taxonomy" id="265563"/>
    <lineage>
        <taxon>Eukaryota</taxon>
        <taxon>Sar</taxon>
        <taxon>Stramenopiles</taxon>
        <taxon>Ochrophyta</taxon>
        <taxon>Bacillariophyta</taxon>
        <taxon>Mediophyceae</taxon>
        <taxon>Biddulphiophycidae</taxon>
        <taxon>Eupodiscales</taxon>
        <taxon>Odontellaceae</taxon>
        <taxon>Odontella</taxon>
    </lineage>
</organism>
<gene>
    <name evidence="2" type="ORF">OAUR00152_LOCUS24242</name>
</gene>
<name>A0A7S4J949_9STRA</name>